<evidence type="ECO:0000313" key="2">
    <source>
        <dbReference type="Proteomes" id="UP001331761"/>
    </source>
</evidence>
<proteinExistence type="predicted"/>
<organism evidence="1 2">
    <name type="scientific">Trichostrongylus colubriformis</name>
    <name type="common">Black scour worm</name>
    <dbReference type="NCBI Taxonomy" id="6319"/>
    <lineage>
        <taxon>Eukaryota</taxon>
        <taxon>Metazoa</taxon>
        <taxon>Ecdysozoa</taxon>
        <taxon>Nematoda</taxon>
        <taxon>Chromadorea</taxon>
        <taxon>Rhabditida</taxon>
        <taxon>Rhabditina</taxon>
        <taxon>Rhabditomorpha</taxon>
        <taxon>Strongyloidea</taxon>
        <taxon>Trichostrongylidae</taxon>
        <taxon>Trichostrongylus</taxon>
    </lineage>
</organism>
<accession>A0AAN8GAN1</accession>
<keyword evidence="2" id="KW-1185">Reference proteome</keyword>
<dbReference type="EMBL" id="WIXE01002254">
    <property type="protein sequence ID" value="KAK5984988.1"/>
    <property type="molecule type" value="Genomic_DNA"/>
</dbReference>
<evidence type="ECO:0000313" key="1">
    <source>
        <dbReference type="EMBL" id="KAK5984988.1"/>
    </source>
</evidence>
<sequence>MLKAFLGNDENSPSKFTVSGLPPLVLKTGRNGYFDGFVVLAAGMDQISLTPSFDNRMAITAAATIAKQQPMSTVQKGCNVEKDYSLPTAGWLSSNWKCYLSLVAVCSY</sequence>
<comment type="caution">
    <text evidence="1">The sequence shown here is derived from an EMBL/GenBank/DDBJ whole genome shotgun (WGS) entry which is preliminary data.</text>
</comment>
<dbReference type="Proteomes" id="UP001331761">
    <property type="component" value="Unassembled WGS sequence"/>
</dbReference>
<reference evidence="1 2" key="1">
    <citation type="submission" date="2019-10" db="EMBL/GenBank/DDBJ databases">
        <title>Assembly and Annotation for the nematode Trichostrongylus colubriformis.</title>
        <authorList>
            <person name="Martin J."/>
        </authorList>
    </citation>
    <scope>NUCLEOTIDE SEQUENCE [LARGE SCALE GENOMIC DNA]</scope>
    <source>
        <strain evidence="1">G859</strain>
        <tissue evidence="1">Whole worm</tissue>
    </source>
</reference>
<gene>
    <name evidence="1" type="ORF">GCK32_020751</name>
</gene>
<protein>
    <submittedName>
        <fullName evidence="1">Uncharacterized protein</fullName>
    </submittedName>
</protein>
<name>A0AAN8GAN1_TRICO</name>
<dbReference type="AlphaFoldDB" id="A0AAN8GAN1"/>